<dbReference type="GO" id="GO:0000727">
    <property type="term" value="P:double-strand break repair via break-induced replication"/>
    <property type="evidence" value="ECO:0007669"/>
    <property type="project" value="TreeGrafter"/>
</dbReference>
<proteinExistence type="predicted"/>
<dbReference type="PANTHER" id="PTHR11630">
    <property type="entry name" value="DNA REPLICATION LICENSING FACTOR MCM FAMILY MEMBER"/>
    <property type="match status" value="1"/>
</dbReference>
<dbReference type="GO" id="GO:0042555">
    <property type="term" value="C:MCM complex"/>
    <property type="evidence" value="ECO:0007669"/>
    <property type="project" value="TreeGrafter"/>
</dbReference>
<feature type="domain" description="MCM AAA-lid" evidence="1">
    <location>
        <begin position="6"/>
        <end position="51"/>
    </location>
</feature>
<sequence length="138" mass="15362">MEGGEDSQAVPITVRQLEALVRISESLAKMRLSAEVAVGDVSEALRLFKVSTMSAASTGSSVLDMNNLRSEVRQEVVRAEDFLKQRISLGSTVNTKRMCEEATAQGHSDYAVRRAIAIMVKRNELVERNQGRLIRRQR</sequence>
<evidence type="ECO:0000313" key="3">
    <source>
        <dbReference type="EMBL" id="CAD9872357.1"/>
    </source>
</evidence>
<dbReference type="InterPro" id="IPR041562">
    <property type="entry name" value="MCM_lid"/>
</dbReference>
<evidence type="ECO:0008006" key="4">
    <source>
        <dbReference type="Google" id="ProtNLM"/>
    </source>
</evidence>
<evidence type="ECO:0000259" key="1">
    <source>
        <dbReference type="Pfam" id="PF17855"/>
    </source>
</evidence>
<dbReference type="PANTHER" id="PTHR11630:SF42">
    <property type="entry name" value="DNA REPLICATION LICENSING FACTOR MCM5"/>
    <property type="match status" value="1"/>
</dbReference>
<name>A0A7S2V4P1_9STRA</name>
<dbReference type="AlphaFoldDB" id="A0A7S2V4P1"/>
<dbReference type="Pfam" id="PF21933">
    <property type="entry name" value="MCM5_C"/>
    <property type="match status" value="1"/>
</dbReference>
<feature type="domain" description="MCM5 C-terminal" evidence="2">
    <location>
        <begin position="78"/>
        <end position="136"/>
    </location>
</feature>
<accession>A0A7S2V4P1</accession>
<dbReference type="Gene3D" id="3.40.50.300">
    <property type="entry name" value="P-loop containing nucleotide triphosphate hydrolases"/>
    <property type="match status" value="1"/>
</dbReference>
<dbReference type="GO" id="GO:0043138">
    <property type="term" value="F:3'-5' DNA helicase activity"/>
    <property type="evidence" value="ECO:0007669"/>
    <property type="project" value="TreeGrafter"/>
</dbReference>
<dbReference type="GO" id="GO:0017116">
    <property type="term" value="F:single-stranded DNA helicase activity"/>
    <property type="evidence" value="ECO:0007669"/>
    <property type="project" value="TreeGrafter"/>
</dbReference>
<dbReference type="GO" id="GO:0006270">
    <property type="term" value="P:DNA replication initiation"/>
    <property type="evidence" value="ECO:0007669"/>
    <property type="project" value="TreeGrafter"/>
</dbReference>
<evidence type="ECO:0000259" key="2">
    <source>
        <dbReference type="Pfam" id="PF21933"/>
    </source>
</evidence>
<dbReference type="Pfam" id="PF17855">
    <property type="entry name" value="MCM_lid"/>
    <property type="match status" value="1"/>
</dbReference>
<dbReference type="GO" id="GO:0005634">
    <property type="term" value="C:nucleus"/>
    <property type="evidence" value="ECO:0007669"/>
    <property type="project" value="TreeGrafter"/>
</dbReference>
<dbReference type="EMBL" id="HBHR01020984">
    <property type="protein sequence ID" value="CAD9872357.1"/>
    <property type="molecule type" value="Transcribed_RNA"/>
</dbReference>
<dbReference type="InterPro" id="IPR031327">
    <property type="entry name" value="MCM"/>
</dbReference>
<reference evidence="3" key="1">
    <citation type="submission" date="2021-01" db="EMBL/GenBank/DDBJ databases">
        <authorList>
            <person name="Corre E."/>
            <person name="Pelletier E."/>
            <person name="Niang G."/>
            <person name="Scheremetjew M."/>
            <person name="Finn R."/>
            <person name="Kale V."/>
            <person name="Holt S."/>
            <person name="Cochrane G."/>
            <person name="Meng A."/>
            <person name="Brown T."/>
            <person name="Cohen L."/>
        </authorList>
    </citation>
    <scope>NUCLEOTIDE SEQUENCE</scope>
    <source>
        <strain evidence="3">CCMP1661</strain>
    </source>
</reference>
<dbReference type="GO" id="GO:0005524">
    <property type="term" value="F:ATP binding"/>
    <property type="evidence" value="ECO:0007669"/>
    <property type="project" value="InterPro"/>
</dbReference>
<protein>
    <recommendedName>
        <fullName evidence="4">DNA helicase</fullName>
    </recommendedName>
</protein>
<dbReference type="InterPro" id="IPR027417">
    <property type="entry name" value="P-loop_NTPase"/>
</dbReference>
<organism evidence="3">
    <name type="scientific">Fibrocapsa japonica</name>
    <dbReference type="NCBI Taxonomy" id="94617"/>
    <lineage>
        <taxon>Eukaryota</taxon>
        <taxon>Sar</taxon>
        <taxon>Stramenopiles</taxon>
        <taxon>Ochrophyta</taxon>
        <taxon>Raphidophyceae</taxon>
        <taxon>Chattonellales</taxon>
        <taxon>Chattonellaceae</taxon>
        <taxon>Fibrocapsa</taxon>
    </lineage>
</organism>
<gene>
    <name evidence="3" type="ORF">FJAP1339_LOCUS10649</name>
</gene>
<dbReference type="GO" id="GO:0003697">
    <property type="term" value="F:single-stranded DNA binding"/>
    <property type="evidence" value="ECO:0007669"/>
    <property type="project" value="TreeGrafter"/>
</dbReference>
<dbReference type="InterPro" id="IPR054125">
    <property type="entry name" value="MCM5_C"/>
</dbReference>